<keyword evidence="2" id="KW-1185">Reference proteome</keyword>
<dbReference type="Proteomes" id="UP000244722">
    <property type="component" value="Unassembled WGS sequence"/>
</dbReference>
<name>A0A2T7A9A4_TUBBO</name>
<protein>
    <submittedName>
        <fullName evidence="1">Uncharacterized protein</fullName>
    </submittedName>
</protein>
<organism evidence="1 2">
    <name type="scientific">Tuber borchii</name>
    <name type="common">White truffle</name>
    <dbReference type="NCBI Taxonomy" id="42251"/>
    <lineage>
        <taxon>Eukaryota</taxon>
        <taxon>Fungi</taxon>
        <taxon>Dikarya</taxon>
        <taxon>Ascomycota</taxon>
        <taxon>Pezizomycotina</taxon>
        <taxon>Pezizomycetes</taxon>
        <taxon>Pezizales</taxon>
        <taxon>Tuberaceae</taxon>
        <taxon>Tuber</taxon>
    </lineage>
</organism>
<dbReference type="AlphaFoldDB" id="A0A2T7A9A4"/>
<sequence>MIIFHYRQTKGSDTLFLFLCDSNPTPVFFPSFLPFFDHISAVECHFDRFVFIFFFHQVFPPGLCCVRSPRKLYPYPSVSWSPSPFFFFSPNYSPSLPPSLLPPSSLRSSFAPTFSHTCSLSLDLLSWFSVEFRDFKKNYHHSTPKSFLSSRQLLSVTLPSPSVIAVVSHTETLFPSVFFVNPQTPSPSIKNYSASLQVKYFSLPPPQ</sequence>
<proteinExistence type="predicted"/>
<gene>
    <name evidence="1" type="ORF">B9Z19DRAFT_562</name>
</gene>
<reference evidence="1 2" key="1">
    <citation type="submission" date="2017-04" db="EMBL/GenBank/DDBJ databases">
        <title>Draft genome sequence of Tuber borchii Vittad., a whitish edible truffle.</title>
        <authorList>
            <consortium name="DOE Joint Genome Institute"/>
            <person name="Murat C."/>
            <person name="Kuo A."/>
            <person name="Barry K.W."/>
            <person name="Clum A."/>
            <person name="Dockter R.B."/>
            <person name="Fauchery L."/>
            <person name="Iotti M."/>
            <person name="Kohler A."/>
            <person name="Labutti K."/>
            <person name="Lindquist E.A."/>
            <person name="Lipzen A."/>
            <person name="Ohm R.A."/>
            <person name="Wang M."/>
            <person name="Grigoriev I.V."/>
            <person name="Zambonelli A."/>
            <person name="Martin F.M."/>
        </authorList>
    </citation>
    <scope>NUCLEOTIDE SEQUENCE [LARGE SCALE GENOMIC DNA]</scope>
    <source>
        <strain evidence="1 2">Tbo3840</strain>
    </source>
</reference>
<evidence type="ECO:0000313" key="1">
    <source>
        <dbReference type="EMBL" id="PUU84303.1"/>
    </source>
</evidence>
<evidence type="ECO:0000313" key="2">
    <source>
        <dbReference type="Proteomes" id="UP000244722"/>
    </source>
</evidence>
<dbReference type="EMBL" id="NESQ01000001">
    <property type="protein sequence ID" value="PUU84303.1"/>
    <property type="molecule type" value="Genomic_DNA"/>
</dbReference>
<accession>A0A2T7A9A4</accession>
<comment type="caution">
    <text evidence="1">The sequence shown here is derived from an EMBL/GenBank/DDBJ whole genome shotgun (WGS) entry which is preliminary data.</text>
</comment>